<dbReference type="PROSITE" id="PS51257">
    <property type="entry name" value="PROKAR_LIPOPROTEIN"/>
    <property type="match status" value="1"/>
</dbReference>
<dbReference type="OrthoDB" id="5521736at2"/>
<name>A0A6N7Q1W5_9BACT</name>
<evidence type="ECO:0000256" key="1">
    <source>
        <dbReference type="SAM" id="MobiDB-lite"/>
    </source>
</evidence>
<evidence type="ECO:0000313" key="2">
    <source>
        <dbReference type="EMBL" id="MRG96595.1"/>
    </source>
</evidence>
<comment type="caution">
    <text evidence="2">The sequence shown here is derived from an EMBL/GenBank/DDBJ whole genome shotgun (WGS) entry which is preliminary data.</text>
</comment>
<keyword evidence="3" id="KW-1185">Reference proteome</keyword>
<dbReference type="RefSeq" id="WP_153823399.1">
    <property type="nucleotide sequence ID" value="NZ_WJIE01000012.1"/>
</dbReference>
<reference evidence="2 3" key="1">
    <citation type="submission" date="2019-10" db="EMBL/GenBank/DDBJ databases">
        <title>A soil myxobacterium in the family Polyangiaceae.</title>
        <authorList>
            <person name="Li Y."/>
            <person name="Wang J."/>
        </authorList>
    </citation>
    <scope>NUCLEOTIDE SEQUENCE [LARGE SCALE GENOMIC DNA]</scope>
    <source>
        <strain evidence="2 3">DSM 14734</strain>
    </source>
</reference>
<sequence length="187" mass="20210">MDRGERLRRAFLPAAAAGSCLLVALVVVSACSRDPAPAAGPPPSEGAAWLLAGTNDERFARVAKHLRGFDVAMAETGYRYGELYWAGQDKNWDYAKYQAEKIRTAVRNGVERRPKRAQSAQMLEVALPGVEEAIKAKDAALFAERFDALTATCNTCHHAERVPFVHVRPPTTRTSPVGPLPADAGAP</sequence>
<dbReference type="Proteomes" id="UP000440224">
    <property type="component" value="Unassembled WGS sequence"/>
</dbReference>
<proteinExistence type="predicted"/>
<dbReference type="Gene3D" id="1.20.120.10">
    <property type="entry name" value="Cytochrome c/b562"/>
    <property type="match status" value="1"/>
</dbReference>
<organism evidence="2 3">
    <name type="scientific">Polyangium spumosum</name>
    <dbReference type="NCBI Taxonomy" id="889282"/>
    <lineage>
        <taxon>Bacteria</taxon>
        <taxon>Pseudomonadati</taxon>
        <taxon>Myxococcota</taxon>
        <taxon>Polyangia</taxon>
        <taxon>Polyangiales</taxon>
        <taxon>Polyangiaceae</taxon>
        <taxon>Polyangium</taxon>
    </lineage>
</organism>
<dbReference type="AlphaFoldDB" id="A0A6N7Q1W5"/>
<accession>A0A6N7Q1W5</accession>
<gene>
    <name evidence="2" type="ORF">GF068_32425</name>
</gene>
<evidence type="ECO:0000313" key="3">
    <source>
        <dbReference type="Proteomes" id="UP000440224"/>
    </source>
</evidence>
<feature type="region of interest" description="Disordered" evidence="1">
    <location>
        <begin position="168"/>
        <end position="187"/>
    </location>
</feature>
<protein>
    <recommendedName>
        <fullName evidence="4">Cytochrome c domain-containing protein</fullName>
    </recommendedName>
</protein>
<evidence type="ECO:0008006" key="4">
    <source>
        <dbReference type="Google" id="ProtNLM"/>
    </source>
</evidence>
<dbReference type="EMBL" id="WJIE01000012">
    <property type="protein sequence ID" value="MRG96595.1"/>
    <property type="molecule type" value="Genomic_DNA"/>
</dbReference>